<dbReference type="AlphaFoldDB" id="A0A1H2THU5"/>
<evidence type="ECO:0000256" key="1">
    <source>
        <dbReference type="ARBA" id="ARBA00000085"/>
    </source>
</evidence>
<dbReference type="Pfam" id="PF07730">
    <property type="entry name" value="HisKA_3"/>
    <property type="match status" value="1"/>
</dbReference>
<keyword evidence="8" id="KW-0902">Two-component regulatory system</keyword>
<evidence type="ECO:0000256" key="6">
    <source>
        <dbReference type="ARBA" id="ARBA00022777"/>
    </source>
</evidence>
<feature type="domain" description="Signal transduction histidine kinase subgroup 3 dimerisation and phosphoacceptor" evidence="11">
    <location>
        <begin position="184"/>
        <end position="249"/>
    </location>
</feature>
<evidence type="ECO:0000256" key="7">
    <source>
        <dbReference type="ARBA" id="ARBA00022840"/>
    </source>
</evidence>
<feature type="coiled-coil region" evidence="9">
    <location>
        <begin position="207"/>
        <end position="243"/>
    </location>
</feature>
<reference evidence="12 13" key="1">
    <citation type="submission" date="2016-10" db="EMBL/GenBank/DDBJ databases">
        <authorList>
            <person name="de Groot N.N."/>
        </authorList>
    </citation>
    <scope>NUCLEOTIDE SEQUENCE [LARGE SCALE GENOMIC DNA]</scope>
    <source>
        <strain evidence="12 13">DSM 23126</strain>
    </source>
</reference>
<dbReference type="RefSeq" id="WP_091612943.1">
    <property type="nucleotide sequence ID" value="NZ_FNNC01000002.1"/>
</dbReference>
<feature type="transmembrane region" description="Helical" evidence="10">
    <location>
        <begin position="130"/>
        <end position="152"/>
    </location>
</feature>
<dbReference type="InterPro" id="IPR011712">
    <property type="entry name" value="Sig_transdc_His_kin_sub3_dim/P"/>
</dbReference>
<keyword evidence="4" id="KW-0808">Transferase</keyword>
<dbReference type="InterPro" id="IPR036890">
    <property type="entry name" value="HATPase_C_sf"/>
</dbReference>
<keyword evidence="6 12" id="KW-0418">Kinase</keyword>
<dbReference type="Proteomes" id="UP000199488">
    <property type="component" value="Unassembled WGS sequence"/>
</dbReference>
<evidence type="ECO:0000256" key="9">
    <source>
        <dbReference type="SAM" id="Coils"/>
    </source>
</evidence>
<dbReference type="EMBL" id="FNNC01000002">
    <property type="protein sequence ID" value="SDW43380.1"/>
    <property type="molecule type" value="Genomic_DNA"/>
</dbReference>
<accession>A0A1H2THU5</accession>
<evidence type="ECO:0000259" key="11">
    <source>
        <dbReference type="Pfam" id="PF07730"/>
    </source>
</evidence>
<dbReference type="GO" id="GO:0016020">
    <property type="term" value="C:membrane"/>
    <property type="evidence" value="ECO:0007669"/>
    <property type="project" value="InterPro"/>
</dbReference>
<dbReference type="PANTHER" id="PTHR24421:SF10">
    <property type="entry name" value="NITRATE_NITRITE SENSOR PROTEIN NARQ"/>
    <property type="match status" value="1"/>
</dbReference>
<feature type="transmembrane region" description="Helical" evidence="10">
    <location>
        <begin position="7"/>
        <end position="26"/>
    </location>
</feature>
<comment type="catalytic activity">
    <reaction evidence="1">
        <text>ATP + protein L-histidine = ADP + protein N-phospho-L-histidine.</text>
        <dbReference type="EC" id="2.7.13.3"/>
    </reaction>
</comment>
<evidence type="ECO:0000256" key="8">
    <source>
        <dbReference type="ARBA" id="ARBA00023012"/>
    </source>
</evidence>
<evidence type="ECO:0000256" key="3">
    <source>
        <dbReference type="ARBA" id="ARBA00022553"/>
    </source>
</evidence>
<evidence type="ECO:0000256" key="2">
    <source>
        <dbReference type="ARBA" id="ARBA00012438"/>
    </source>
</evidence>
<evidence type="ECO:0000313" key="13">
    <source>
        <dbReference type="Proteomes" id="UP000199488"/>
    </source>
</evidence>
<dbReference type="SUPFAM" id="SSF55874">
    <property type="entry name" value="ATPase domain of HSP90 chaperone/DNA topoisomerase II/histidine kinase"/>
    <property type="match status" value="1"/>
</dbReference>
<dbReference type="OrthoDB" id="199946at2"/>
<organism evidence="12 13">
    <name type="scientific">Marinococcus luteus</name>
    <dbReference type="NCBI Taxonomy" id="1122204"/>
    <lineage>
        <taxon>Bacteria</taxon>
        <taxon>Bacillati</taxon>
        <taxon>Bacillota</taxon>
        <taxon>Bacilli</taxon>
        <taxon>Bacillales</taxon>
        <taxon>Bacillaceae</taxon>
        <taxon>Marinococcus</taxon>
    </lineage>
</organism>
<dbReference type="GO" id="GO:0005524">
    <property type="term" value="F:ATP binding"/>
    <property type="evidence" value="ECO:0007669"/>
    <property type="project" value="UniProtKB-KW"/>
</dbReference>
<keyword evidence="3" id="KW-0597">Phosphoprotein</keyword>
<sequence length="390" mass="44474">MNRRQRIFMYTIQFIAIIAAGLFVYMESPDERWLAAGLCWVFGIIQVTRLVLLSIPLARFSSVMVISLQFIIAWVVQAIAGGFVPQTLFFVLIAELGYRAPRRFSFPFMLLCFGGFASATAFHEGFPAPAALTFVLPRFIEYVLFWGFSYLAQRSTLQRNELQRAYDRLRLYHREMEDKSIMQERLKLSRDIHDSAGHYLTTSMMALETAKRLLEKGEVEKARAQLQTSKHQVQETMKEIRKTAHSMAHTDGFIDLSAALETLLVSTRDTSDVRIEWQFDEPLPPLRAEQEMLLYRMLQEGLTNGLRHGGCTFFSYTLSTQVPGQLIARLEDNGRTVTKNVSYGFGLRGLSARAEELGGLLRFEALAEDRNGMALELRLPVKDRSPYTPS</sequence>
<keyword evidence="7" id="KW-0067">ATP-binding</keyword>
<dbReference type="EC" id="2.7.13.3" evidence="2"/>
<dbReference type="InterPro" id="IPR050482">
    <property type="entry name" value="Sensor_HK_TwoCompSys"/>
</dbReference>
<dbReference type="CDD" id="cd16917">
    <property type="entry name" value="HATPase_UhpB-NarQ-NarX-like"/>
    <property type="match status" value="1"/>
</dbReference>
<gene>
    <name evidence="12" type="ORF">SAMN05421781_1410</name>
</gene>
<dbReference type="Gene3D" id="3.30.565.10">
    <property type="entry name" value="Histidine kinase-like ATPase, C-terminal domain"/>
    <property type="match status" value="1"/>
</dbReference>
<keyword evidence="13" id="KW-1185">Reference proteome</keyword>
<evidence type="ECO:0000313" key="12">
    <source>
        <dbReference type="EMBL" id="SDW43380.1"/>
    </source>
</evidence>
<dbReference type="STRING" id="1122204.SAMN05421781_1410"/>
<name>A0A1H2THU5_9BACI</name>
<evidence type="ECO:0000256" key="10">
    <source>
        <dbReference type="SAM" id="Phobius"/>
    </source>
</evidence>
<proteinExistence type="predicted"/>
<keyword evidence="10" id="KW-1133">Transmembrane helix</keyword>
<keyword evidence="5" id="KW-0547">Nucleotide-binding</keyword>
<keyword evidence="10" id="KW-0472">Membrane</keyword>
<evidence type="ECO:0000256" key="4">
    <source>
        <dbReference type="ARBA" id="ARBA00022679"/>
    </source>
</evidence>
<protein>
    <recommendedName>
        <fullName evidence="2">histidine kinase</fullName>
        <ecNumber evidence="2">2.7.13.3</ecNumber>
    </recommendedName>
</protein>
<feature type="transmembrane region" description="Helical" evidence="10">
    <location>
        <begin position="104"/>
        <end position="123"/>
    </location>
</feature>
<keyword evidence="10" id="KW-0812">Transmembrane</keyword>
<dbReference type="GO" id="GO:0000155">
    <property type="term" value="F:phosphorelay sensor kinase activity"/>
    <property type="evidence" value="ECO:0007669"/>
    <property type="project" value="InterPro"/>
</dbReference>
<dbReference type="PANTHER" id="PTHR24421">
    <property type="entry name" value="NITRATE/NITRITE SENSOR PROTEIN NARX-RELATED"/>
    <property type="match status" value="1"/>
</dbReference>
<dbReference type="Gene3D" id="1.20.5.1930">
    <property type="match status" value="1"/>
</dbReference>
<keyword evidence="9" id="KW-0175">Coiled coil</keyword>
<dbReference type="GO" id="GO:0046983">
    <property type="term" value="F:protein dimerization activity"/>
    <property type="evidence" value="ECO:0007669"/>
    <property type="project" value="InterPro"/>
</dbReference>
<evidence type="ECO:0000256" key="5">
    <source>
        <dbReference type="ARBA" id="ARBA00022741"/>
    </source>
</evidence>
<feature type="transmembrane region" description="Helical" evidence="10">
    <location>
        <begin position="64"/>
        <end position="84"/>
    </location>
</feature>